<dbReference type="AlphaFoldDB" id="A0A6G0TSE2"/>
<sequence length="277" mass="32267">MSTDSKNIQRLTKIENEMMRSRQPPLTAKKHCFENQDKLNLDFEYKNNINGLQSTSSSCADEIFMKTQIGKYAKRLMDKLQKISINVPDNSEHAAAVAQLCRKTQRLLKDLNQVGGPCDSSTVLLKKYNCLRMTYYDLRDGINGTTKKLCNEGMPMVVQQSKNREKCKKIEICKKLKNNGKQDNCKSRDKQDKCINKLQIENFTKICQNGETIENLKKRELCEYCGKRKKLCGMTWEPKSRSKKSNCRRKPIEWKTFLKNQIFIYFPCLCYMFGKSD</sequence>
<evidence type="ECO:0000313" key="1">
    <source>
        <dbReference type="EMBL" id="KAE9536921.1"/>
    </source>
</evidence>
<keyword evidence="2" id="KW-1185">Reference proteome</keyword>
<dbReference type="Proteomes" id="UP000475862">
    <property type="component" value="Unassembled WGS sequence"/>
</dbReference>
<accession>A0A6G0TSE2</accession>
<comment type="caution">
    <text evidence="1">The sequence shown here is derived from an EMBL/GenBank/DDBJ whole genome shotgun (WGS) entry which is preliminary data.</text>
</comment>
<organism evidence="1 2">
    <name type="scientific">Aphis glycines</name>
    <name type="common">Soybean aphid</name>
    <dbReference type="NCBI Taxonomy" id="307491"/>
    <lineage>
        <taxon>Eukaryota</taxon>
        <taxon>Metazoa</taxon>
        <taxon>Ecdysozoa</taxon>
        <taxon>Arthropoda</taxon>
        <taxon>Hexapoda</taxon>
        <taxon>Insecta</taxon>
        <taxon>Pterygota</taxon>
        <taxon>Neoptera</taxon>
        <taxon>Paraneoptera</taxon>
        <taxon>Hemiptera</taxon>
        <taxon>Sternorrhyncha</taxon>
        <taxon>Aphidomorpha</taxon>
        <taxon>Aphidoidea</taxon>
        <taxon>Aphididae</taxon>
        <taxon>Aphidini</taxon>
        <taxon>Aphis</taxon>
        <taxon>Aphis</taxon>
    </lineage>
</organism>
<name>A0A6G0TSE2_APHGL</name>
<proteinExistence type="predicted"/>
<dbReference type="OrthoDB" id="6592172at2759"/>
<dbReference type="EMBL" id="VYZN01000019">
    <property type="protein sequence ID" value="KAE9536921.1"/>
    <property type="molecule type" value="Genomic_DNA"/>
</dbReference>
<reference evidence="1 2" key="1">
    <citation type="submission" date="2019-08" db="EMBL/GenBank/DDBJ databases">
        <title>The genome of the soybean aphid Biotype 1, its phylome, world population structure and adaptation to the North American continent.</title>
        <authorList>
            <person name="Giordano R."/>
            <person name="Donthu R.K."/>
            <person name="Hernandez A.G."/>
            <person name="Wright C.L."/>
            <person name="Zimin A.V."/>
        </authorList>
    </citation>
    <scope>NUCLEOTIDE SEQUENCE [LARGE SCALE GENOMIC DNA]</scope>
    <source>
        <tissue evidence="1">Whole aphids</tissue>
    </source>
</reference>
<gene>
    <name evidence="1" type="ORF">AGLY_006728</name>
</gene>
<evidence type="ECO:0000313" key="2">
    <source>
        <dbReference type="Proteomes" id="UP000475862"/>
    </source>
</evidence>
<protein>
    <submittedName>
        <fullName evidence="1">Uncharacterized protein</fullName>
    </submittedName>
</protein>